<dbReference type="RefSeq" id="WP_377178042.1">
    <property type="nucleotide sequence ID" value="NZ_JBHTMY010000003.1"/>
</dbReference>
<name>A0ABW3Y2P7_9FLAO</name>
<dbReference type="Proteomes" id="UP001597201">
    <property type="component" value="Unassembled WGS sequence"/>
</dbReference>
<dbReference type="Gene3D" id="1.20.58.220">
    <property type="entry name" value="Phosphate transport system protein phou homolog 2, domain 2"/>
    <property type="match status" value="1"/>
</dbReference>
<feature type="coiled-coil region" evidence="2">
    <location>
        <begin position="44"/>
        <end position="71"/>
    </location>
</feature>
<organism evidence="3 4">
    <name type="scientific">Namhaeicola litoreus</name>
    <dbReference type="NCBI Taxonomy" id="1052145"/>
    <lineage>
        <taxon>Bacteria</taxon>
        <taxon>Pseudomonadati</taxon>
        <taxon>Bacteroidota</taxon>
        <taxon>Flavobacteriia</taxon>
        <taxon>Flavobacteriales</taxon>
        <taxon>Flavobacteriaceae</taxon>
        <taxon>Namhaeicola</taxon>
    </lineage>
</organism>
<protein>
    <submittedName>
        <fullName evidence="3">DUF47 domain-containing protein</fullName>
    </submittedName>
</protein>
<evidence type="ECO:0000313" key="4">
    <source>
        <dbReference type="Proteomes" id="UP001597201"/>
    </source>
</evidence>
<evidence type="ECO:0000256" key="2">
    <source>
        <dbReference type="SAM" id="Coils"/>
    </source>
</evidence>
<dbReference type="PANTHER" id="PTHR36536">
    <property type="entry name" value="UPF0111 PROTEIN HI_1603"/>
    <property type="match status" value="1"/>
</dbReference>
<dbReference type="PANTHER" id="PTHR36536:SF3">
    <property type="entry name" value="UPF0111 PROTEIN HI_1603"/>
    <property type="match status" value="1"/>
</dbReference>
<keyword evidence="2" id="KW-0175">Coiled coil</keyword>
<evidence type="ECO:0000256" key="1">
    <source>
        <dbReference type="ARBA" id="ARBA00008591"/>
    </source>
</evidence>
<dbReference type="Pfam" id="PF01865">
    <property type="entry name" value="PhoU_div"/>
    <property type="match status" value="1"/>
</dbReference>
<proteinExistence type="inferred from homology"/>
<comment type="similarity">
    <text evidence="1">Belongs to the UPF0111 family.</text>
</comment>
<reference evidence="4" key="1">
    <citation type="journal article" date="2019" name="Int. J. Syst. Evol. Microbiol.">
        <title>The Global Catalogue of Microorganisms (GCM) 10K type strain sequencing project: providing services to taxonomists for standard genome sequencing and annotation.</title>
        <authorList>
            <consortium name="The Broad Institute Genomics Platform"/>
            <consortium name="The Broad Institute Genome Sequencing Center for Infectious Disease"/>
            <person name="Wu L."/>
            <person name="Ma J."/>
        </authorList>
    </citation>
    <scope>NUCLEOTIDE SEQUENCE [LARGE SCALE GENOMIC DNA]</scope>
    <source>
        <strain evidence="4">CCUG 61485</strain>
    </source>
</reference>
<evidence type="ECO:0000313" key="3">
    <source>
        <dbReference type="EMBL" id="MFD1315660.1"/>
    </source>
</evidence>
<dbReference type="InterPro" id="IPR018445">
    <property type="entry name" value="Put_Phosphate_transp_reg"/>
</dbReference>
<dbReference type="InterPro" id="IPR038078">
    <property type="entry name" value="PhoU-like_sf"/>
</dbReference>
<comment type="caution">
    <text evidence="3">The sequence shown here is derived from an EMBL/GenBank/DDBJ whole genome shotgun (WGS) entry which is preliminary data.</text>
</comment>
<accession>A0ABW3Y2P7</accession>
<sequence>MIKILKRSKKVAFNIDEFFDKIETASLNFSSGIAYYLRNDLDQFSQNLQTLNQLEKEADAIQRKIENDFYQHALMPNYAGDIVLLLENADDLIDIANNVLTQFDVENPHIPQSLQNDFIELNNLASNSVKDVIPAARIFFTSPNEVKDRVQKVLFYNRECTAYGNKTKKKIFQEMNSLQLAEKVHLRYFVNNIESMSDKAKILAHQLSSLVIKIKM</sequence>
<dbReference type="InterPro" id="IPR002727">
    <property type="entry name" value="DUF47"/>
</dbReference>
<dbReference type="EMBL" id="JBHTMY010000003">
    <property type="protein sequence ID" value="MFD1315660.1"/>
    <property type="molecule type" value="Genomic_DNA"/>
</dbReference>
<keyword evidence="4" id="KW-1185">Reference proteome</keyword>
<gene>
    <name evidence="3" type="ORF">ACFQ39_08545</name>
</gene>